<gene>
    <name evidence="3" type="ORF">CONPUDRAFT_161870</name>
</gene>
<dbReference type="Pfam" id="PF00646">
    <property type="entry name" value="F-box"/>
    <property type="match status" value="1"/>
</dbReference>
<dbReference type="GeneID" id="19204610"/>
<dbReference type="Proteomes" id="UP000053558">
    <property type="component" value="Unassembled WGS sequence"/>
</dbReference>
<evidence type="ECO:0000313" key="3">
    <source>
        <dbReference type="EMBL" id="EIW87300.1"/>
    </source>
</evidence>
<accession>A0A5M3N771</accession>
<proteinExistence type="predicted"/>
<comment type="caution">
    <text evidence="3">The sequence shown here is derived from an EMBL/GenBank/DDBJ whole genome shotgun (WGS) entry which is preliminary data.</text>
</comment>
<protein>
    <recommendedName>
        <fullName evidence="2">F-box domain-containing protein</fullName>
    </recommendedName>
</protein>
<dbReference type="AlphaFoldDB" id="A0A5M3N771"/>
<dbReference type="EMBL" id="JH711573">
    <property type="protein sequence ID" value="EIW87300.1"/>
    <property type="molecule type" value="Genomic_DNA"/>
</dbReference>
<evidence type="ECO:0000256" key="1">
    <source>
        <dbReference type="SAM" id="MobiDB-lite"/>
    </source>
</evidence>
<dbReference type="SMART" id="SM00256">
    <property type="entry name" value="FBOX"/>
    <property type="match status" value="1"/>
</dbReference>
<dbReference type="OMA" id="MATHEEM"/>
<dbReference type="PROSITE" id="PS50181">
    <property type="entry name" value="FBOX"/>
    <property type="match status" value="1"/>
</dbReference>
<name>A0A5M3N771_CONPW</name>
<keyword evidence="4" id="KW-1185">Reference proteome</keyword>
<dbReference type="CDD" id="cd09917">
    <property type="entry name" value="F-box_SF"/>
    <property type="match status" value="1"/>
</dbReference>
<dbReference type="InterPro" id="IPR001810">
    <property type="entry name" value="F-box_dom"/>
</dbReference>
<dbReference type="RefSeq" id="XP_007763834.1">
    <property type="nucleotide sequence ID" value="XM_007765644.1"/>
</dbReference>
<sequence length="699" mass="80860">MSFTPSTNPIFLYYRPKSSEGAKSSKEHIKVDNAGTPAGSAQHNDERVEKSGMKENSRPRKSKGRLKMLPSMPLDILFEIFGRLTPPDLLHLSRTTKPLRCILMHRSAVFVWKDALANVPDLPAAPEGMSQPKFASLMYDAFCHGCLVPGVRTAYFTLHIRLCNKCLKKHFEPLDRKFHLRYGAGTEECLARDKVYKMGDQYCCLIKEREAIVEVLQKLDREERAKFRQEETARVQARTANAEELNKWLNKQSESRGRELASIREERQEAIEAKLEELGWKEEIDALPDFNHWEASAWCIGMFEDHPHVKNAKPLTERIWANIKDDMIAYMEEMKQFRLKYERHMLVKGRQVLALQAYNKHQRANPISISSTNFWPGGADFLVWDRVKAIIEQPTSDALTENDFSGALSEVYPWMQDWCHTRIHQLMYTDPLYAKDLVTAGDRALQLATAVFMCTNTDGRHTHKFSYEDVKDSSELMWYPEYLHHRCNRTRMLRYEEYYKHEDIVLGKGYYCNTVQRPWSAEYLQPAEKARKIVTSLLKICGLSVATTTAEYMDQCDVRFLCVKCNYGRCDGEREVTAWTWRDAISHSFVKHFGSASLEWEVLSYADTDKLRLSERPLKEREDQAKAWQCARCHDLPSEPWNMTKQEVIDHLDIQHAAIPEDVEEIVDFVRAPDAPPALAKPVRCKPKAAMLYSVSGRI</sequence>
<dbReference type="SUPFAM" id="SSF81383">
    <property type="entry name" value="F-box domain"/>
    <property type="match status" value="1"/>
</dbReference>
<feature type="compositionally biased region" description="Basic and acidic residues" evidence="1">
    <location>
        <begin position="18"/>
        <end position="31"/>
    </location>
</feature>
<dbReference type="KEGG" id="cput:CONPUDRAFT_161870"/>
<evidence type="ECO:0000259" key="2">
    <source>
        <dbReference type="PROSITE" id="PS50181"/>
    </source>
</evidence>
<reference evidence="4" key="1">
    <citation type="journal article" date="2012" name="Science">
        <title>The Paleozoic origin of enzymatic lignin decomposition reconstructed from 31 fungal genomes.</title>
        <authorList>
            <person name="Floudas D."/>
            <person name="Binder M."/>
            <person name="Riley R."/>
            <person name="Barry K."/>
            <person name="Blanchette R.A."/>
            <person name="Henrissat B."/>
            <person name="Martinez A.T."/>
            <person name="Otillar R."/>
            <person name="Spatafora J.W."/>
            <person name="Yadav J.S."/>
            <person name="Aerts A."/>
            <person name="Benoit I."/>
            <person name="Boyd A."/>
            <person name="Carlson A."/>
            <person name="Copeland A."/>
            <person name="Coutinho P.M."/>
            <person name="de Vries R.P."/>
            <person name="Ferreira P."/>
            <person name="Findley K."/>
            <person name="Foster B."/>
            <person name="Gaskell J."/>
            <person name="Glotzer D."/>
            <person name="Gorecki P."/>
            <person name="Heitman J."/>
            <person name="Hesse C."/>
            <person name="Hori C."/>
            <person name="Igarashi K."/>
            <person name="Jurgens J.A."/>
            <person name="Kallen N."/>
            <person name="Kersten P."/>
            <person name="Kohler A."/>
            <person name="Kuees U."/>
            <person name="Kumar T.K.A."/>
            <person name="Kuo A."/>
            <person name="LaButti K."/>
            <person name="Larrondo L.F."/>
            <person name="Lindquist E."/>
            <person name="Ling A."/>
            <person name="Lombard V."/>
            <person name="Lucas S."/>
            <person name="Lundell T."/>
            <person name="Martin R."/>
            <person name="McLaughlin D.J."/>
            <person name="Morgenstern I."/>
            <person name="Morin E."/>
            <person name="Murat C."/>
            <person name="Nagy L.G."/>
            <person name="Nolan M."/>
            <person name="Ohm R.A."/>
            <person name="Patyshakuliyeva A."/>
            <person name="Rokas A."/>
            <person name="Ruiz-Duenas F.J."/>
            <person name="Sabat G."/>
            <person name="Salamov A."/>
            <person name="Samejima M."/>
            <person name="Schmutz J."/>
            <person name="Slot J.C."/>
            <person name="St John F."/>
            <person name="Stenlid J."/>
            <person name="Sun H."/>
            <person name="Sun S."/>
            <person name="Syed K."/>
            <person name="Tsang A."/>
            <person name="Wiebenga A."/>
            <person name="Young D."/>
            <person name="Pisabarro A."/>
            <person name="Eastwood D.C."/>
            <person name="Martin F."/>
            <person name="Cullen D."/>
            <person name="Grigoriev I.V."/>
            <person name="Hibbett D.S."/>
        </authorList>
    </citation>
    <scope>NUCLEOTIDE SEQUENCE [LARGE SCALE GENOMIC DNA]</scope>
    <source>
        <strain evidence="4">RWD-64-598 SS2</strain>
    </source>
</reference>
<organism evidence="3 4">
    <name type="scientific">Coniophora puteana (strain RWD-64-598)</name>
    <name type="common">Brown rot fungus</name>
    <dbReference type="NCBI Taxonomy" id="741705"/>
    <lineage>
        <taxon>Eukaryota</taxon>
        <taxon>Fungi</taxon>
        <taxon>Dikarya</taxon>
        <taxon>Basidiomycota</taxon>
        <taxon>Agaricomycotina</taxon>
        <taxon>Agaricomycetes</taxon>
        <taxon>Agaricomycetidae</taxon>
        <taxon>Boletales</taxon>
        <taxon>Coniophorineae</taxon>
        <taxon>Coniophoraceae</taxon>
        <taxon>Coniophora</taxon>
    </lineage>
</organism>
<feature type="compositionally biased region" description="Basic and acidic residues" evidence="1">
    <location>
        <begin position="43"/>
        <end position="58"/>
    </location>
</feature>
<evidence type="ECO:0000313" key="4">
    <source>
        <dbReference type="Proteomes" id="UP000053558"/>
    </source>
</evidence>
<dbReference type="InterPro" id="IPR036047">
    <property type="entry name" value="F-box-like_dom_sf"/>
</dbReference>
<feature type="region of interest" description="Disordered" evidence="1">
    <location>
        <begin position="18"/>
        <end position="65"/>
    </location>
</feature>
<dbReference type="OrthoDB" id="2322499at2759"/>
<feature type="domain" description="F-box" evidence="2">
    <location>
        <begin position="66"/>
        <end position="115"/>
    </location>
</feature>